<dbReference type="RefSeq" id="WP_211308892.1">
    <property type="nucleotide sequence ID" value="NZ_QRAO01000001.1"/>
</dbReference>
<evidence type="ECO:0000313" key="1">
    <source>
        <dbReference type="EMBL" id="RDK88321.1"/>
    </source>
</evidence>
<dbReference type="EMBL" id="QRAO01000001">
    <property type="protein sequence ID" value="RDK88321.1"/>
    <property type="molecule type" value="Genomic_DNA"/>
</dbReference>
<comment type="caution">
    <text evidence="1">The sequence shown here is derived from an EMBL/GenBank/DDBJ whole genome shotgun (WGS) entry which is preliminary data.</text>
</comment>
<dbReference type="PROSITE" id="PS51257">
    <property type="entry name" value="PROKAR_LIPOPROTEIN"/>
    <property type="match status" value="1"/>
</dbReference>
<dbReference type="AlphaFoldDB" id="A0A370QIZ6"/>
<keyword evidence="2" id="KW-1185">Reference proteome</keyword>
<sequence>MRILRYKFVIALLLTLTLFSCRKEEMEIIEPPEEEVLAGTVANLLLRTATNDGSYDNILDGASCFNIKLPVTVIANGVEVVIETEADIAIVEAIFDEFDDDIDTLEILFPITIILQDYTEVLITSQAELENAALQCPGENVTDDDIECIDIVYPITASVFNQNNEIIETVVLNNDQELYSFLENLDPSTVVTFDFPITLILFDGTTIQVNNFTELATAIADAEDICDEDDNNDPNDDDCNNCTPQQLTDVLTGCEDWTIDKLERDDEDLEDVYVGYTFNFDTSGNLVATTNGSTFNGTWSASGTGNDIEVVINIPGLPDVNDTWNLHEIEQAPGESKVDLRLGDDRLRFESDCTTGGGGINDAALVNALTMGDWYITYFFDDVDETATYADYTFNFASDNTATATDTNGTTNGTWSTGAGDETELELNLNFGVTVPLDELADDWDVLEVTNDIIRLKDISGGNGSESFLTFERTPFTGGGGTDLETILPEGIWFVETYTDDGDDQTATYAGYTLDWNSAGTVVATNGANTNNGTWQVLAGGDELLLNFSGTPFNEFNDEWDVLMVSATRVELQDVSGGGGGTDVLIFEKQ</sequence>
<dbReference type="Proteomes" id="UP000255317">
    <property type="component" value="Unassembled WGS sequence"/>
</dbReference>
<reference evidence="1 2" key="1">
    <citation type="submission" date="2018-07" db="EMBL/GenBank/DDBJ databases">
        <title>Genomic Encyclopedia of Type Strains, Phase IV (KMG-IV): sequencing the most valuable type-strain genomes for metagenomic binning, comparative biology and taxonomic classification.</title>
        <authorList>
            <person name="Goeker M."/>
        </authorList>
    </citation>
    <scope>NUCLEOTIDE SEQUENCE [LARGE SCALE GENOMIC DNA]</scope>
    <source>
        <strain evidence="1 2">DSM 101478</strain>
    </source>
</reference>
<gene>
    <name evidence="1" type="ORF">C8D94_101191</name>
</gene>
<accession>A0A370QIZ6</accession>
<proteinExistence type="predicted"/>
<organism evidence="1 2">
    <name type="scientific">Marinirhabdus gelatinilytica</name>
    <dbReference type="NCBI Taxonomy" id="1703343"/>
    <lineage>
        <taxon>Bacteria</taxon>
        <taxon>Pseudomonadati</taxon>
        <taxon>Bacteroidota</taxon>
        <taxon>Flavobacteriia</taxon>
        <taxon>Flavobacteriales</taxon>
        <taxon>Flavobacteriaceae</taxon>
    </lineage>
</organism>
<evidence type="ECO:0000313" key="2">
    <source>
        <dbReference type="Proteomes" id="UP000255317"/>
    </source>
</evidence>
<name>A0A370QIZ6_9FLAO</name>
<protein>
    <recommendedName>
        <fullName evidence="3">Lipocalin-like protein</fullName>
    </recommendedName>
</protein>
<evidence type="ECO:0008006" key="3">
    <source>
        <dbReference type="Google" id="ProtNLM"/>
    </source>
</evidence>